<dbReference type="GO" id="GO:0016020">
    <property type="term" value="C:membrane"/>
    <property type="evidence" value="ECO:0007669"/>
    <property type="project" value="InterPro"/>
</dbReference>
<dbReference type="Proteomes" id="UP001336250">
    <property type="component" value="Unassembled WGS sequence"/>
</dbReference>
<keyword evidence="4" id="KW-1185">Reference proteome</keyword>
<dbReference type="AlphaFoldDB" id="A0AAW9QFA5"/>
<dbReference type="Pfam" id="PF13103">
    <property type="entry name" value="TonB_2"/>
    <property type="match status" value="1"/>
</dbReference>
<dbReference type="GO" id="GO:0019534">
    <property type="term" value="F:toxin transmembrane transporter activity"/>
    <property type="evidence" value="ECO:0007669"/>
    <property type="project" value="InterPro"/>
</dbReference>
<protein>
    <submittedName>
        <fullName evidence="3">Cell envelope integrity protein TolA</fullName>
    </submittedName>
</protein>
<dbReference type="RefSeq" id="WP_332289006.1">
    <property type="nucleotide sequence ID" value="NZ_JAZIBG010000020.1"/>
</dbReference>
<evidence type="ECO:0000256" key="2">
    <source>
        <dbReference type="SAM" id="Phobius"/>
    </source>
</evidence>
<reference evidence="3 4" key="1">
    <citation type="submission" date="2024-02" db="EMBL/GenBank/DDBJ databases">
        <title>Genome sequence of Aquincola sp. MAHUQ-54.</title>
        <authorList>
            <person name="Huq M.A."/>
        </authorList>
    </citation>
    <scope>NUCLEOTIDE SEQUENCE [LARGE SCALE GENOMIC DNA]</scope>
    <source>
        <strain evidence="3 4">MAHUQ-54</strain>
    </source>
</reference>
<dbReference type="SUPFAM" id="SSF74653">
    <property type="entry name" value="TolA/TonB C-terminal domain"/>
    <property type="match status" value="1"/>
</dbReference>
<feature type="transmembrane region" description="Helical" evidence="2">
    <location>
        <begin position="20"/>
        <end position="40"/>
    </location>
</feature>
<name>A0AAW9QFA5_9BURK</name>
<keyword evidence="2" id="KW-0812">Transmembrane</keyword>
<dbReference type="GO" id="GO:0043213">
    <property type="term" value="P:bacteriocin transport"/>
    <property type="evidence" value="ECO:0007669"/>
    <property type="project" value="InterPro"/>
</dbReference>
<comment type="caution">
    <text evidence="3">The sequence shown here is derived from an EMBL/GenBank/DDBJ whole genome shotgun (WGS) entry which is preliminary data.</text>
</comment>
<evidence type="ECO:0000313" key="4">
    <source>
        <dbReference type="Proteomes" id="UP001336250"/>
    </source>
</evidence>
<evidence type="ECO:0000313" key="3">
    <source>
        <dbReference type="EMBL" id="MEF7614067.1"/>
    </source>
</evidence>
<dbReference type="EMBL" id="JAZIBG010000020">
    <property type="protein sequence ID" value="MEF7614067.1"/>
    <property type="molecule type" value="Genomic_DNA"/>
</dbReference>
<dbReference type="NCBIfam" id="TIGR02794">
    <property type="entry name" value="tolA_full"/>
    <property type="match status" value="1"/>
</dbReference>
<feature type="compositionally biased region" description="Pro residues" evidence="1">
    <location>
        <begin position="64"/>
        <end position="97"/>
    </location>
</feature>
<sequence>MADQVDPLRPQQPGGMRAGAAAAVLAHVVLIGAIALAVNWRVSTPEGVSAELWASTPQEAAPRGEPPPPPPPRPEPVPQPEPPRPEPKPAPAPPPPRETQAERDAEIAVEKARREKEKEKEREREQQREEARREREARQKAERQKAEEQARREKAEQEKKERAEQQAKAAREKAEREKAEKAAEARREQLRKEQLARMMGQAGATGGPEATGTAQRSAGPSASYAGRIIARVRPNIVLTDEVQGSPVAEVEVRAAPDGSIVGRRLVKGSGVKAWDDAVLRAIDRTDTLPRDVDGRVPSSMVIVFRRGD</sequence>
<feature type="compositionally biased region" description="Basic and acidic residues" evidence="1">
    <location>
        <begin position="99"/>
        <end position="195"/>
    </location>
</feature>
<organism evidence="3 4">
    <name type="scientific">Aquincola agrisoli</name>
    <dbReference type="NCBI Taxonomy" id="3119538"/>
    <lineage>
        <taxon>Bacteria</taxon>
        <taxon>Pseudomonadati</taxon>
        <taxon>Pseudomonadota</taxon>
        <taxon>Betaproteobacteria</taxon>
        <taxon>Burkholderiales</taxon>
        <taxon>Sphaerotilaceae</taxon>
        <taxon>Aquincola</taxon>
    </lineage>
</organism>
<dbReference type="InterPro" id="IPR014161">
    <property type="entry name" value="Tol-Pal_TolA"/>
</dbReference>
<feature type="region of interest" description="Disordered" evidence="1">
    <location>
        <begin position="51"/>
        <end position="222"/>
    </location>
</feature>
<dbReference type="Gene3D" id="3.30.1150.10">
    <property type="match status" value="1"/>
</dbReference>
<evidence type="ECO:0000256" key="1">
    <source>
        <dbReference type="SAM" id="MobiDB-lite"/>
    </source>
</evidence>
<gene>
    <name evidence="3" type="primary">tolA</name>
    <name evidence="3" type="ORF">V4F39_09110</name>
</gene>
<accession>A0AAW9QFA5</accession>
<proteinExistence type="predicted"/>
<keyword evidence="2" id="KW-0472">Membrane</keyword>
<keyword evidence="2" id="KW-1133">Transmembrane helix</keyword>